<keyword evidence="4 10" id="KW-0808">Transferase</keyword>
<evidence type="ECO:0000256" key="1">
    <source>
        <dbReference type="ARBA" id="ARBA00001946"/>
    </source>
</evidence>
<sequence>MIATMTNNRRLIVIYGATGVGKTALSIALAQRLAAPIISCDSRQVFREMRIGTAVPCESELAAAEHHFIQDRSVRDGFSAGEFESEALALLDELFKVNENVILAGGSNLYINALLCGFDALPGDEGIRRMLNQKYKAELVDMLQELDPDYHKIVDLNNTARVKRALEVCLASGQKYSQLRTGRAKKRNFSVYKIGVFRTREELYERINRRVDIMVGEGLEEEARSVLPYRALPALQTVGYREFFEFFDGHISREQAIELIKQKTRNYAKRQLTWLRAEKMDYELNLSTDEQINIEEIICHLSQPLHTSHQQQ</sequence>
<dbReference type="KEGG" id="rbc:BN938_1447"/>
<feature type="region of interest" description="Interaction with substrate tRNA" evidence="10">
    <location>
        <begin position="41"/>
        <end position="44"/>
    </location>
</feature>
<comment type="caution">
    <text evidence="10">Lacks conserved residue(s) required for the propagation of feature annotation.</text>
</comment>
<dbReference type="PATRIC" id="fig|1433126.3.peg.1432"/>
<accession>A0A060RD60</accession>
<comment type="function">
    <text evidence="2 10 12">Catalyzes the transfer of a dimethylallyl group onto the adenine at position 37 in tRNAs that read codons beginning with uridine, leading to the formation of N6-(dimethylallyl)adenosine (i(6)A).</text>
</comment>
<comment type="cofactor">
    <cofactor evidence="1 10">
        <name>Mg(2+)</name>
        <dbReference type="ChEBI" id="CHEBI:18420"/>
    </cofactor>
</comment>
<feature type="site" description="Interaction with substrate tRNA" evidence="10">
    <location>
        <position position="128"/>
    </location>
</feature>
<proteinExistence type="inferred from homology"/>
<keyword evidence="6 10" id="KW-0547">Nucleotide-binding</keyword>
<feature type="binding site" evidence="10">
    <location>
        <begin position="16"/>
        <end position="23"/>
    </location>
    <ligand>
        <name>ATP</name>
        <dbReference type="ChEBI" id="CHEBI:30616"/>
    </ligand>
</feature>
<organism evidence="14 15">
    <name type="scientific">Mucinivorans hirudinis</name>
    <dbReference type="NCBI Taxonomy" id="1433126"/>
    <lineage>
        <taxon>Bacteria</taxon>
        <taxon>Pseudomonadati</taxon>
        <taxon>Bacteroidota</taxon>
        <taxon>Bacteroidia</taxon>
        <taxon>Bacteroidales</taxon>
        <taxon>Rikenellaceae</taxon>
        <taxon>Mucinivorans</taxon>
    </lineage>
</organism>
<dbReference type="PANTHER" id="PTHR11088">
    <property type="entry name" value="TRNA DIMETHYLALLYLTRANSFERASE"/>
    <property type="match status" value="1"/>
</dbReference>
<comment type="similarity">
    <text evidence="3 10 13">Belongs to the IPP transferase family.</text>
</comment>
<evidence type="ECO:0000256" key="13">
    <source>
        <dbReference type="RuleBase" id="RU003785"/>
    </source>
</evidence>
<name>A0A060RD60_9BACT</name>
<dbReference type="Pfam" id="PF01715">
    <property type="entry name" value="IPPT"/>
    <property type="match status" value="1"/>
</dbReference>
<feature type="site" description="Interaction with substrate tRNA" evidence="10">
    <location>
        <position position="107"/>
    </location>
</feature>
<evidence type="ECO:0000256" key="5">
    <source>
        <dbReference type="ARBA" id="ARBA00022694"/>
    </source>
</evidence>
<gene>
    <name evidence="10" type="primary">miaA</name>
    <name evidence="14" type="ORF">BN938_1447</name>
</gene>
<evidence type="ECO:0000256" key="3">
    <source>
        <dbReference type="ARBA" id="ARBA00005842"/>
    </source>
</evidence>
<dbReference type="AlphaFoldDB" id="A0A060RD60"/>
<dbReference type="EMBL" id="HG934468">
    <property type="protein sequence ID" value="CDN31534.1"/>
    <property type="molecule type" value="Genomic_DNA"/>
</dbReference>
<dbReference type="GO" id="GO:0005524">
    <property type="term" value="F:ATP binding"/>
    <property type="evidence" value="ECO:0007669"/>
    <property type="project" value="UniProtKB-UniRule"/>
</dbReference>
<dbReference type="PANTHER" id="PTHR11088:SF60">
    <property type="entry name" value="TRNA DIMETHYLALLYLTRANSFERASE"/>
    <property type="match status" value="1"/>
</dbReference>
<dbReference type="InterPro" id="IPR018022">
    <property type="entry name" value="IPT"/>
</dbReference>
<evidence type="ECO:0000313" key="14">
    <source>
        <dbReference type="EMBL" id="CDN31534.1"/>
    </source>
</evidence>
<evidence type="ECO:0000256" key="7">
    <source>
        <dbReference type="ARBA" id="ARBA00022840"/>
    </source>
</evidence>
<dbReference type="EC" id="2.5.1.75" evidence="10"/>
<evidence type="ECO:0000313" key="15">
    <source>
        <dbReference type="Proteomes" id="UP000027616"/>
    </source>
</evidence>
<evidence type="ECO:0000256" key="6">
    <source>
        <dbReference type="ARBA" id="ARBA00022741"/>
    </source>
</evidence>
<keyword evidence="7 10" id="KW-0067">ATP-binding</keyword>
<dbReference type="Proteomes" id="UP000027616">
    <property type="component" value="Chromosome I"/>
</dbReference>
<dbReference type="SUPFAM" id="SSF52540">
    <property type="entry name" value="P-loop containing nucleoside triphosphate hydrolases"/>
    <property type="match status" value="2"/>
</dbReference>
<evidence type="ECO:0000256" key="10">
    <source>
        <dbReference type="HAMAP-Rule" id="MF_00185"/>
    </source>
</evidence>
<evidence type="ECO:0000256" key="4">
    <source>
        <dbReference type="ARBA" id="ARBA00022679"/>
    </source>
</evidence>
<dbReference type="GO" id="GO:0052381">
    <property type="term" value="F:tRNA dimethylallyltransferase activity"/>
    <property type="evidence" value="ECO:0007669"/>
    <property type="project" value="UniProtKB-UniRule"/>
</dbReference>
<keyword evidence="15" id="KW-1185">Reference proteome</keyword>
<evidence type="ECO:0000256" key="2">
    <source>
        <dbReference type="ARBA" id="ARBA00003213"/>
    </source>
</evidence>
<evidence type="ECO:0000256" key="8">
    <source>
        <dbReference type="ARBA" id="ARBA00022842"/>
    </source>
</evidence>
<dbReference type="HAMAP" id="MF_00185">
    <property type="entry name" value="IPP_trans"/>
    <property type="match status" value="1"/>
</dbReference>
<dbReference type="GO" id="GO:0006400">
    <property type="term" value="P:tRNA modification"/>
    <property type="evidence" value="ECO:0007669"/>
    <property type="project" value="TreeGrafter"/>
</dbReference>
<dbReference type="HOGENOM" id="CLU_032616_0_1_10"/>
<comment type="catalytic activity">
    <reaction evidence="9 10 11">
        <text>adenosine(37) in tRNA + dimethylallyl diphosphate = N(6)-dimethylallyladenosine(37) in tRNA + diphosphate</text>
        <dbReference type="Rhea" id="RHEA:26482"/>
        <dbReference type="Rhea" id="RHEA-COMP:10162"/>
        <dbReference type="Rhea" id="RHEA-COMP:10375"/>
        <dbReference type="ChEBI" id="CHEBI:33019"/>
        <dbReference type="ChEBI" id="CHEBI:57623"/>
        <dbReference type="ChEBI" id="CHEBI:74411"/>
        <dbReference type="ChEBI" id="CHEBI:74415"/>
        <dbReference type="EC" id="2.5.1.75"/>
    </reaction>
</comment>
<comment type="subunit">
    <text evidence="10">Monomer.</text>
</comment>
<dbReference type="InterPro" id="IPR039657">
    <property type="entry name" value="Dimethylallyltransferase"/>
</dbReference>
<evidence type="ECO:0000256" key="9">
    <source>
        <dbReference type="ARBA" id="ARBA00049563"/>
    </source>
</evidence>
<keyword evidence="5 10" id="KW-0819">tRNA processing</keyword>
<dbReference type="InterPro" id="IPR027417">
    <property type="entry name" value="P-loop_NTPase"/>
</dbReference>
<dbReference type="Gene3D" id="1.10.20.140">
    <property type="match status" value="1"/>
</dbReference>
<evidence type="ECO:0000256" key="12">
    <source>
        <dbReference type="RuleBase" id="RU003784"/>
    </source>
</evidence>
<dbReference type="NCBIfam" id="TIGR00174">
    <property type="entry name" value="miaA"/>
    <property type="match status" value="1"/>
</dbReference>
<dbReference type="Gene3D" id="3.40.50.300">
    <property type="entry name" value="P-loop containing nucleotide triphosphate hydrolases"/>
    <property type="match status" value="1"/>
</dbReference>
<protein>
    <recommendedName>
        <fullName evidence="10">tRNA dimethylallyltransferase</fullName>
        <ecNumber evidence="10">2.5.1.75</ecNumber>
    </recommendedName>
    <alternativeName>
        <fullName evidence="10">Dimethylallyl diphosphate:tRNA dimethylallyltransferase</fullName>
        <shortName evidence="10">DMAPP:tRNA dimethylallyltransferase</shortName>
        <shortName evidence="10">DMATase</shortName>
    </alternativeName>
    <alternativeName>
        <fullName evidence="10">Isopentenyl-diphosphate:tRNA isopentenyltransferase</fullName>
        <shortName evidence="10">IPP transferase</shortName>
        <shortName evidence="10">IPPT</shortName>
        <shortName evidence="10">IPTase</shortName>
    </alternativeName>
</protein>
<reference evidence="14 15" key="1">
    <citation type="journal article" date="2015" name="Genome Announc.">
        <title>Complete Genome Sequence of the Novel Leech Symbiont Mucinivorans hirudinis M3T.</title>
        <authorList>
            <person name="Nelson M.C."/>
            <person name="Bomar L."/>
            <person name="Graf J."/>
        </authorList>
    </citation>
    <scope>NUCLEOTIDE SEQUENCE [LARGE SCALE GENOMIC DNA]</scope>
    <source>
        <strain evidence="15">M3</strain>
    </source>
</reference>
<dbReference type="STRING" id="1433126.BN938_1447"/>
<feature type="binding site" evidence="10">
    <location>
        <begin position="18"/>
        <end position="23"/>
    </location>
    <ligand>
        <name>substrate</name>
    </ligand>
</feature>
<keyword evidence="8 10" id="KW-0460">Magnesium</keyword>
<evidence type="ECO:0000256" key="11">
    <source>
        <dbReference type="RuleBase" id="RU003783"/>
    </source>
</evidence>
<dbReference type="eggNOG" id="COG0324">
    <property type="taxonomic scope" value="Bacteria"/>
</dbReference>